<dbReference type="AlphaFoldDB" id="A0A9D4GS69"/>
<keyword evidence="2" id="KW-1185">Reference proteome</keyword>
<dbReference type="Proteomes" id="UP000828390">
    <property type="component" value="Unassembled WGS sequence"/>
</dbReference>
<reference evidence="1" key="2">
    <citation type="submission" date="2020-11" db="EMBL/GenBank/DDBJ databases">
        <authorList>
            <person name="McCartney M.A."/>
            <person name="Auch B."/>
            <person name="Kono T."/>
            <person name="Mallez S."/>
            <person name="Becker A."/>
            <person name="Gohl D.M."/>
            <person name="Silverstein K.A.T."/>
            <person name="Koren S."/>
            <person name="Bechman K.B."/>
            <person name="Herman A."/>
            <person name="Abrahante J.E."/>
            <person name="Garbe J."/>
        </authorList>
    </citation>
    <scope>NUCLEOTIDE SEQUENCE</scope>
    <source>
        <strain evidence="1">Duluth1</strain>
        <tissue evidence="1">Whole animal</tissue>
    </source>
</reference>
<comment type="caution">
    <text evidence="1">The sequence shown here is derived from an EMBL/GenBank/DDBJ whole genome shotgun (WGS) entry which is preliminary data.</text>
</comment>
<proteinExistence type="predicted"/>
<name>A0A9D4GS69_DREPO</name>
<evidence type="ECO:0000313" key="2">
    <source>
        <dbReference type="Proteomes" id="UP000828390"/>
    </source>
</evidence>
<dbReference type="EMBL" id="JAIWYP010000005">
    <property type="protein sequence ID" value="KAH3821978.1"/>
    <property type="molecule type" value="Genomic_DNA"/>
</dbReference>
<sequence>MPSILRTRLILSGEVNNRLEFLNERCVGGLWMWTLRLDFKTCTDKRWLHHFGGSLPFLWMQCPSDMIIYISAMTSGNRPRTRLGTDRTRRVGTYWRRRVGTDRKRREGTDRKGRMEDLMDIVQKTDRKRQLESLMDHIKD</sequence>
<evidence type="ECO:0000313" key="1">
    <source>
        <dbReference type="EMBL" id="KAH3821978.1"/>
    </source>
</evidence>
<reference evidence="1" key="1">
    <citation type="journal article" date="2019" name="bioRxiv">
        <title>The Genome of the Zebra Mussel, Dreissena polymorpha: A Resource for Invasive Species Research.</title>
        <authorList>
            <person name="McCartney M.A."/>
            <person name="Auch B."/>
            <person name="Kono T."/>
            <person name="Mallez S."/>
            <person name="Zhang Y."/>
            <person name="Obille A."/>
            <person name="Becker A."/>
            <person name="Abrahante J.E."/>
            <person name="Garbe J."/>
            <person name="Badalamenti J.P."/>
            <person name="Herman A."/>
            <person name="Mangelson H."/>
            <person name="Liachko I."/>
            <person name="Sullivan S."/>
            <person name="Sone E.D."/>
            <person name="Koren S."/>
            <person name="Silverstein K.A.T."/>
            <person name="Beckman K.B."/>
            <person name="Gohl D.M."/>
        </authorList>
    </citation>
    <scope>NUCLEOTIDE SEQUENCE</scope>
    <source>
        <strain evidence="1">Duluth1</strain>
        <tissue evidence="1">Whole animal</tissue>
    </source>
</reference>
<gene>
    <name evidence="1" type="ORF">DPMN_123746</name>
</gene>
<accession>A0A9D4GS69</accession>
<protein>
    <submittedName>
        <fullName evidence="1">Uncharacterized protein</fullName>
    </submittedName>
</protein>
<organism evidence="1 2">
    <name type="scientific">Dreissena polymorpha</name>
    <name type="common">Zebra mussel</name>
    <name type="synonym">Mytilus polymorpha</name>
    <dbReference type="NCBI Taxonomy" id="45954"/>
    <lineage>
        <taxon>Eukaryota</taxon>
        <taxon>Metazoa</taxon>
        <taxon>Spiralia</taxon>
        <taxon>Lophotrochozoa</taxon>
        <taxon>Mollusca</taxon>
        <taxon>Bivalvia</taxon>
        <taxon>Autobranchia</taxon>
        <taxon>Heteroconchia</taxon>
        <taxon>Euheterodonta</taxon>
        <taxon>Imparidentia</taxon>
        <taxon>Neoheterodontei</taxon>
        <taxon>Myida</taxon>
        <taxon>Dreissenoidea</taxon>
        <taxon>Dreissenidae</taxon>
        <taxon>Dreissena</taxon>
    </lineage>
</organism>